<evidence type="ECO:0000313" key="6">
    <source>
        <dbReference type="Proteomes" id="UP001500967"/>
    </source>
</evidence>
<keyword evidence="1" id="KW-0732">Signal</keyword>
<keyword evidence="3" id="KW-0812">Transmembrane</keyword>
<feature type="region of interest" description="Disordered" evidence="2">
    <location>
        <begin position="1"/>
        <end position="90"/>
    </location>
</feature>
<dbReference type="InterPro" id="IPR029050">
    <property type="entry name" value="Immunoprotect_excell_Ig-like"/>
</dbReference>
<keyword evidence="3" id="KW-0472">Membrane</keyword>
<sequence length="294" mass="30434">MTAPHDPYRRDDEQHRGATYGGPPNHEQPYDPRQSGNVYGQPAGGQYGPPQPGYGQPPQQWGHQPGWQSGPPQGYGHPPQPAYGAGVGPAGYGAPPPKKSSAGKVIGIIAAVLVGLCVFGGIVNAVGGGTDTATTGESAAADVAAPEPADSSAPAQKKPEKKAPGLNTPVRDGKFEFTVKSVQCGKTQVGSEYLNKEAQGQFCLVTVSVKNIGDRAQLFDSSSQKAFNAEGQEYNADGAAGIYANPNGETFLNEINPGNQVSGVVPFDIPKGQKITKLELHDSPFSGGVEVSVS</sequence>
<comment type="caution">
    <text evidence="5">The sequence shown here is derived from an EMBL/GenBank/DDBJ whole genome shotgun (WGS) entry which is preliminary data.</text>
</comment>
<feature type="transmembrane region" description="Helical" evidence="3">
    <location>
        <begin position="105"/>
        <end position="126"/>
    </location>
</feature>
<name>A0ABP3DY18_9ACTN</name>
<accession>A0ABP3DY18</accession>
<evidence type="ECO:0000256" key="2">
    <source>
        <dbReference type="SAM" id="MobiDB-lite"/>
    </source>
</evidence>
<feature type="compositionally biased region" description="Low complexity" evidence="2">
    <location>
        <begin position="137"/>
        <end position="156"/>
    </location>
</feature>
<feature type="compositionally biased region" description="Basic and acidic residues" evidence="2">
    <location>
        <begin position="1"/>
        <end position="16"/>
    </location>
</feature>
<proteinExistence type="predicted"/>
<evidence type="ECO:0000259" key="4">
    <source>
        <dbReference type="Pfam" id="PF11611"/>
    </source>
</evidence>
<dbReference type="Gene3D" id="2.60.40.1240">
    <property type="match status" value="1"/>
</dbReference>
<feature type="compositionally biased region" description="Low complexity" evidence="2">
    <location>
        <begin position="53"/>
        <end position="77"/>
    </location>
</feature>
<dbReference type="Proteomes" id="UP001500967">
    <property type="component" value="Unassembled WGS sequence"/>
</dbReference>
<evidence type="ECO:0000313" key="5">
    <source>
        <dbReference type="EMBL" id="GAA0246610.1"/>
    </source>
</evidence>
<dbReference type="InterPro" id="IPR029051">
    <property type="entry name" value="DUF4352"/>
</dbReference>
<evidence type="ECO:0000256" key="3">
    <source>
        <dbReference type="SAM" id="Phobius"/>
    </source>
</evidence>
<reference evidence="6" key="1">
    <citation type="journal article" date="2019" name="Int. J. Syst. Evol. Microbiol.">
        <title>The Global Catalogue of Microorganisms (GCM) 10K type strain sequencing project: providing services to taxonomists for standard genome sequencing and annotation.</title>
        <authorList>
            <consortium name="The Broad Institute Genomics Platform"/>
            <consortium name="The Broad Institute Genome Sequencing Center for Infectious Disease"/>
            <person name="Wu L."/>
            <person name="Ma J."/>
        </authorList>
    </citation>
    <scope>NUCLEOTIDE SEQUENCE [LARGE SCALE GENOMIC DNA]</scope>
    <source>
        <strain evidence="6">JCM 10425</strain>
    </source>
</reference>
<dbReference type="Pfam" id="PF11611">
    <property type="entry name" value="DUF4352"/>
    <property type="match status" value="1"/>
</dbReference>
<keyword evidence="3" id="KW-1133">Transmembrane helix</keyword>
<evidence type="ECO:0000256" key="1">
    <source>
        <dbReference type="ARBA" id="ARBA00022729"/>
    </source>
</evidence>
<organism evidence="5 6">
    <name type="scientific">Cryptosporangium japonicum</name>
    <dbReference type="NCBI Taxonomy" id="80872"/>
    <lineage>
        <taxon>Bacteria</taxon>
        <taxon>Bacillati</taxon>
        <taxon>Actinomycetota</taxon>
        <taxon>Actinomycetes</taxon>
        <taxon>Cryptosporangiales</taxon>
        <taxon>Cryptosporangiaceae</taxon>
        <taxon>Cryptosporangium</taxon>
    </lineage>
</organism>
<feature type="domain" description="DUF4352" evidence="4">
    <location>
        <begin position="165"/>
        <end position="288"/>
    </location>
</feature>
<feature type="region of interest" description="Disordered" evidence="2">
    <location>
        <begin position="137"/>
        <end position="170"/>
    </location>
</feature>
<gene>
    <name evidence="5" type="ORF">GCM10009539_34950</name>
</gene>
<dbReference type="EMBL" id="BAAAGX010000014">
    <property type="protein sequence ID" value="GAA0246610.1"/>
    <property type="molecule type" value="Genomic_DNA"/>
</dbReference>
<dbReference type="RefSeq" id="WP_344649885.1">
    <property type="nucleotide sequence ID" value="NZ_BAAAGX010000014.1"/>
</dbReference>
<protein>
    <recommendedName>
        <fullName evidence="4">DUF4352 domain-containing protein</fullName>
    </recommendedName>
</protein>
<keyword evidence="6" id="KW-1185">Reference proteome</keyword>